<dbReference type="eggNOG" id="COG3266">
    <property type="taxonomic scope" value="Bacteria"/>
</dbReference>
<feature type="transmembrane region" description="Helical" evidence="2">
    <location>
        <begin position="30"/>
        <end position="51"/>
    </location>
</feature>
<organism evidence="3 4">
    <name type="scientific">Intrasporangium calvum (strain ATCC 23552 / DSM 43043 / JCM 3097 / NBRC 12989 / NCIMB 10167 / NRRL B-3866 / 7 KIP)</name>
    <dbReference type="NCBI Taxonomy" id="710696"/>
    <lineage>
        <taxon>Bacteria</taxon>
        <taxon>Bacillati</taxon>
        <taxon>Actinomycetota</taxon>
        <taxon>Actinomycetes</taxon>
        <taxon>Micrococcales</taxon>
        <taxon>Intrasporangiaceae</taxon>
        <taxon>Intrasporangium</taxon>
    </lineage>
</organism>
<dbReference type="Pfam" id="PF19877">
    <property type="entry name" value="DUF6350"/>
    <property type="match status" value="1"/>
</dbReference>
<feature type="transmembrane region" description="Helical" evidence="2">
    <location>
        <begin position="236"/>
        <end position="254"/>
    </location>
</feature>
<keyword evidence="4" id="KW-1185">Reference proteome</keyword>
<dbReference type="HOGENOM" id="CLU_033238_1_1_11"/>
<feature type="compositionally biased region" description="Polar residues" evidence="1">
    <location>
        <begin position="1"/>
        <end position="10"/>
    </location>
</feature>
<feature type="transmembrane region" description="Helical" evidence="2">
    <location>
        <begin position="379"/>
        <end position="400"/>
    </location>
</feature>
<dbReference type="InterPro" id="IPR045931">
    <property type="entry name" value="DUF6350"/>
</dbReference>
<evidence type="ECO:0000313" key="4">
    <source>
        <dbReference type="Proteomes" id="UP000008914"/>
    </source>
</evidence>
<dbReference type="AlphaFoldDB" id="E6SDG5"/>
<feature type="transmembrane region" description="Helical" evidence="2">
    <location>
        <begin position="77"/>
        <end position="102"/>
    </location>
</feature>
<dbReference type="EMBL" id="CP002343">
    <property type="protein sequence ID" value="ADU47587.1"/>
    <property type="molecule type" value="Genomic_DNA"/>
</dbReference>
<evidence type="ECO:0000256" key="2">
    <source>
        <dbReference type="SAM" id="Phobius"/>
    </source>
</evidence>
<dbReference type="STRING" id="710696.Intca_1064"/>
<name>E6SDG5_INTC7</name>
<evidence type="ECO:0000313" key="3">
    <source>
        <dbReference type="EMBL" id="ADU47587.1"/>
    </source>
</evidence>
<protein>
    <submittedName>
        <fullName evidence="3">Uncharacterized protein</fullName>
    </submittedName>
</protein>
<dbReference type="KEGG" id="ica:Intca_1064"/>
<feature type="compositionally biased region" description="Polar residues" evidence="1">
    <location>
        <begin position="421"/>
        <end position="435"/>
    </location>
</feature>
<feature type="transmembrane region" description="Helical" evidence="2">
    <location>
        <begin position="337"/>
        <end position="359"/>
    </location>
</feature>
<dbReference type="Proteomes" id="UP000008914">
    <property type="component" value="Chromosome"/>
</dbReference>
<feature type="transmembrane region" description="Helical" evidence="2">
    <location>
        <begin position="202"/>
        <end position="224"/>
    </location>
</feature>
<feature type="transmembrane region" description="Helical" evidence="2">
    <location>
        <begin position="122"/>
        <end position="145"/>
    </location>
</feature>
<keyword evidence="2" id="KW-0812">Transmembrane</keyword>
<keyword evidence="2" id="KW-0472">Membrane</keyword>
<feature type="region of interest" description="Disordered" evidence="1">
    <location>
        <begin position="408"/>
        <end position="445"/>
    </location>
</feature>
<feature type="transmembrane region" description="Helical" evidence="2">
    <location>
        <begin position="303"/>
        <end position="325"/>
    </location>
</feature>
<proteinExistence type="predicted"/>
<reference evidence="3 4" key="1">
    <citation type="journal article" date="2010" name="Stand. Genomic Sci.">
        <title>Complete genome sequence of Intrasporangium calvum type strain (7 KIP).</title>
        <authorList>
            <person name="Del Rio T.G."/>
            <person name="Chertkov O."/>
            <person name="Yasawong M."/>
            <person name="Lucas S."/>
            <person name="Deshpande S."/>
            <person name="Cheng J.F."/>
            <person name="Detter C."/>
            <person name="Tapia R."/>
            <person name="Han C."/>
            <person name="Goodwin L."/>
            <person name="Pitluck S."/>
            <person name="Liolios K."/>
            <person name="Ivanova N."/>
            <person name="Mavromatis K."/>
            <person name="Pati A."/>
            <person name="Chen A."/>
            <person name="Palaniappan K."/>
            <person name="Land M."/>
            <person name="Hauser L."/>
            <person name="Chang Y.J."/>
            <person name="Jeffries C.D."/>
            <person name="Rohde M."/>
            <person name="Pukall R."/>
            <person name="Sikorski J."/>
            <person name="Goker M."/>
            <person name="Woyke T."/>
            <person name="Bristow J."/>
            <person name="Eisen J.A."/>
            <person name="Markowitz V."/>
            <person name="Hugenholtz P."/>
            <person name="Kyrpides N.C."/>
            <person name="Klenk H.P."/>
            <person name="Lapidus A."/>
        </authorList>
    </citation>
    <scope>NUCLEOTIDE SEQUENCE [LARGE SCALE GENOMIC DNA]</scope>
    <source>
        <strain evidence="4">ATCC 23552 / DSM 43043 / JCM 3097 / NBRC 12989 / 7 KIP</strain>
    </source>
</reference>
<feature type="region of interest" description="Disordered" evidence="1">
    <location>
        <begin position="1"/>
        <end position="20"/>
    </location>
</feature>
<keyword evidence="2" id="KW-1133">Transmembrane helix</keyword>
<sequence length="445" mass="45714">MALSGVSQLSHPHRVPATDRARSSAIRAGALAASGTLAIVVLPALVGWLAAPEGSLGWFSAVQVGAGIWFVGHGQSIGGGGVTVSLTPVLLFLLFVYVAARWCRRLVVTERAVVSAAEWNQVALRGVVPGFLLGYVGAASVFSLLTLGAPLAPGVAAVPGTLWVPALALGYLLVRPADAEAPGFVRAWFLRGPSWLPFAWRVGWRGAAMLFAVGTGVVLLRLLVTAPDVLRIHGEYGLNVVAGAVVVLAQLMLLGNAATWALAFLAGPGFSVAAGSVISPASAEPGLMPLVPILGALPDQADYPPILFVVLLIPVAAGTVIGRWLDREVEFFGNVRARLMAAAAAAAIAVAVLGVLTWLANGSVGAERLAAVGPAVAPVVGALLVEVALGALAWTGWCVWRDRVEARPADPLAPPEDEESGSSTSQPAAPDTVTTDIGDPERPVF</sequence>
<evidence type="ECO:0000256" key="1">
    <source>
        <dbReference type="SAM" id="MobiDB-lite"/>
    </source>
</evidence>
<accession>E6SDG5</accession>
<gene>
    <name evidence="3" type="ordered locus">Intca_1064</name>
</gene>